<evidence type="ECO:0000256" key="2">
    <source>
        <dbReference type="SAM" id="MobiDB-lite"/>
    </source>
</evidence>
<protein>
    <submittedName>
        <fullName evidence="3">Uncharacterized protein</fullName>
    </submittedName>
</protein>
<reference evidence="3" key="1">
    <citation type="journal article" date="2020" name="bioRxiv">
        <title>Comparative genomics of Chlamydomonas.</title>
        <authorList>
            <person name="Craig R.J."/>
            <person name="Hasan A.R."/>
            <person name="Ness R.W."/>
            <person name="Keightley P.D."/>
        </authorList>
    </citation>
    <scope>NUCLEOTIDE SEQUENCE</scope>
    <source>
        <strain evidence="3">CCAP 11/70</strain>
    </source>
</reference>
<dbReference type="OrthoDB" id="548460at2759"/>
<comment type="caution">
    <text evidence="3">The sequence shown here is derived from an EMBL/GenBank/DDBJ whole genome shotgun (WGS) entry which is preliminary data.</text>
</comment>
<feature type="region of interest" description="Disordered" evidence="2">
    <location>
        <begin position="1"/>
        <end position="48"/>
    </location>
</feature>
<dbReference type="AlphaFoldDB" id="A0A835YAS3"/>
<dbReference type="EMBL" id="JAEHOE010000006">
    <property type="protein sequence ID" value="KAG2499515.1"/>
    <property type="molecule type" value="Genomic_DNA"/>
</dbReference>
<evidence type="ECO:0000313" key="3">
    <source>
        <dbReference type="EMBL" id="KAG2499515.1"/>
    </source>
</evidence>
<gene>
    <name evidence="3" type="ORF">HYH03_002462</name>
</gene>
<evidence type="ECO:0000256" key="1">
    <source>
        <dbReference type="SAM" id="Coils"/>
    </source>
</evidence>
<evidence type="ECO:0000313" key="4">
    <source>
        <dbReference type="Proteomes" id="UP000612055"/>
    </source>
</evidence>
<organism evidence="3 4">
    <name type="scientific">Edaphochlamys debaryana</name>
    <dbReference type="NCBI Taxonomy" id="47281"/>
    <lineage>
        <taxon>Eukaryota</taxon>
        <taxon>Viridiplantae</taxon>
        <taxon>Chlorophyta</taxon>
        <taxon>core chlorophytes</taxon>
        <taxon>Chlorophyceae</taxon>
        <taxon>CS clade</taxon>
        <taxon>Chlamydomonadales</taxon>
        <taxon>Chlamydomonadales incertae sedis</taxon>
        <taxon>Edaphochlamys</taxon>
    </lineage>
</organism>
<feature type="coiled-coil region" evidence="1">
    <location>
        <begin position="258"/>
        <end position="285"/>
    </location>
</feature>
<feature type="compositionally biased region" description="Basic and acidic residues" evidence="2">
    <location>
        <begin position="60"/>
        <end position="76"/>
    </location>
</feature>
<sequence length="297" mass="32111">MVAAAAAERTAAQASDADSGASTSYSLPKTGRRSAATPAVPSPPPSTVLSLAEYQLLMEAKEQAKREEEERKRREAGTAVAVPEPAPLDISRQGFQSFAMDGGDWELLVAETADGRLALADSYVARGGGEGEGAQQSYSRPSVEEDVPAEPLLFQVIPWVERGSSDLFKRRKSSAKVKKVFFVSLLPDPEEPQGEPLFDLDNVFVFDGGSKGFSRTEVRQVHSGPLLEPVLRIRPSGLTLEESFLVPDPIEISEGAAADLADVSEEELAERLAELEKQAEMMDEMDEMPDVPSVDMM</sequence>
<feature type="region of interest" description="Disordered" evidence="2">
    <location>
        <begin position="60"/>
        <end position="80"/>
    </location>
</feature>
<accession>A0A835YAS3</accession>
<proteinExistence type="predicted"/>
<keyword evidence="1" id="KW-0175">Coiled coil</keyword>
<name>A0A835YAS3_9CHLO</name>
<keyword evidence="4" id="KW-1185">Reference proteome</keyword>
<feature type="compositionally biased region" description="Low complexity" evidence="2">
    <location>
        <begin position="1"/>
        <end position="26"/>
    </location>
</feature>
<dbReference type="Proteomes" id="UP000612055">
    <property type="component" value="Unassembled WGS sequence"/>
</dbReference>